<keyword evidence="5" id="KW-1185">Reference proteome</keyword>
<comment type="caution">
    <text evidence="4">The sequence shown here is derived from an EMBL/GenBank/DDBJ whole genome shotgun (WGS) entry which is preliminary data.</text>
</comment>
<feature type="transmembrane region" description="Helical" evidence="2">
    <location>
        <begin position="96"/>
        <end position="122"/>
    </location>
</feature>
<reference evidence="4 5" key="1">
    <citation type="submission" date="2023-08" db="EMBL/GenBank/DDBJ databases">
        <title>Black Yeasts Isolated from many extreme environments.</title>
        <authorList>
            <person name="Coleine C."/>
            <person name="Stajich J.E."/>
            <person name="Selbmann L."/>
        </authorList>
    </citation>
    <scope>NUCLEOTIDE SEQUENCE [LARGE SCALE GENOMIC DNA]</scope>
    <source>
        <strain evidence="4 5">CCFEE 5885</strain>
    </source>
</reference>
<protein>
    <recommendedName>
        <fullName evidence="3">Rhodopsin domain-containing protein</fullName>
    </recommendedName>
</protein>
<feature type="domain" description="Rhodopsin" evidence="3">
    <location>
        <begin position="40"/>
        <end position="273"/>
    </location>
</feature>
<keyword evidence="2" id="KW-0812">Transmembrane</keyword>
<organism evidence="4 5">
    <name type="scientific">Lithohypha guttulata</name>
    <dbReference type="NCBI Taxonomy" id="1690604"/>
    <lineage>
        <taxon>Eukaryota</taxon>
        <taxon>Fungi</taxon>
        <taxon>Dikarya</taxon>
        <taxon>Ascomycota</taxon>
        <taxon>Pezizomycotina</taxon>
        <taxon>Eurotiomycetes</taxon>
        <taxon>Chaetothyriomycetidae</taxon>
        <taxon>Chaetothyriales</taxon>
        <taxon>Trichomeriaceae</taxon>
        <taxon>Lithohypha</taxon>
    </lineage>
</organism>
<feature type="transmembrane region" description="Helical" evidence="2">
    <location>
        <begin position="20"/>
        <end position="42"/>
    </location>
</feature>
<dbReference type="PANTHER" id="PTHR38794:SF3">
    <property type="entry name" value="INTEGRAL MEMBRANE PROTEIN"/>
    <property type="match status" value="1"/>
</dbReference>
<evidence type="ECO:0000313" key="4">
    <source>
        <dbReference type="EMBL" id="KAK5100025.1"/>
    </source>
</evidence>
<gene>
    <name evidence="4" type="ORF">LTR24_001090</name>
</gene>
<feature type="compositionally biased region" description="Polar residues" evidence="1">
    <location>
        <begin position="353"/>
        <end position="367"/>
    </location>
</feature>
<feature type="compositionally biased region" description="Polar residues" evidence="1">
    <location>
        <begin position="294"/>
        <end position="316"/>
    </location>
</feature>
<evidence type="ECO:0000256" key="1">
    <source>
        <dbReference type="SAM" id="MobiDB-lite"/>
    </source>
</evidence>
<feature type="region of interest" description="Disordered" evidence="1">
    <location>
        <begin position="294"/>
        <end position="412"/>
    </location>
</feature>
<dbReference type="PANTHER" id="PTHR38794">
    <property type="entry name" value="INTEGRAL MEMBRANE PROTEIN"/>
    <property type="match status" value="1"/>
</dbReference>
<dbReference type="Pfam" id="PF20684">
    <property type="entry name" value="Fung_rhodopsin"/>
    <property type="match status" value="1"/>
</dbReference>
<dbReference type="EMBL" id="JAVRRG010000008">
    <property type="protein sequence ID" value="KAK5100025.1"/>
    <property type="molecule type" value="Genomic_DNA"/>
</dbReference>
<feature type="transmembrane region" description="Helical" evidence="2">
    <location>
        <begin position="134"/>
        <end position="156"/>
    </location>
</feature>
<accession>A0ABR0KLE8</accession>
<evidence type="ECO:0000259" key="3">
    <source>
        <dbReference type="Pfam" id="PF20684"/>
    </source>
</evidence>
<feature type="transmembrane region" description="Helical" evidence="2">
    <location>
        <begin position="210"/>
        <end position="229"/>
    </location>
</feature>
<feature type="compositionally biased region" description="Basic and acidic residues" evidence="1">
    <location>
        <begin position="368"/>
        <end position="380"/>
    </location>
</feature>
<proteinExistence type="predicted"/>
<keyword evidence="2" id="KW-0472">Membrane</keyword>
<feature type="transmembrane region" description="Helical" evidence="2">
    <location>
        <begin position="176"/>
        <end position="198"/>
    </location>
</feature>
<sequence>MDTDSAPPYYAITSDNHAAWVVAASIIFLLYNIGAVATKITLRINLTSIKLPDMCLIGCLVVLVLQTVFIIRACNQGLGQHAATLDNAVFEEYTKYFYAASILAITIQAVTKLSICLLITSISPQRALFLANKALMAIIVAWALSGILAVAFACGLLDPWRTDDKGICYSRKKINIYNGVVNILTDLAICVLPVAMMWNVQTSITRKAQVCALFGSRILVPVVTIPALATSGGYFDNILTDPTWYAVVPTVFSQISLNLSVLTACIPGLKSVLDNLLSGTANARVDGPYNLTVSGNKNTPFTATPTFASKSGSGSESRTRGFASKVAQRLRPSDMQHTISIRGGGNEIEMTRQKSNSSPGRTESTRNLTDRDILRTDHYEVTSVQRNNSTSHPDYGSRISGEDDEIAHSHSR</sequence>
<name>A0ABR0KLE8_9EURO</name>
<evidence type="ECO:0000256" key="2">
    <source>
        <dbReference type="SAM" id="Phobius"/>
    </source>
</evidence>
<dbReference type="Proteomes" id="UP001345013">
    <property type="component" value="Unassembled WGS sequence"/>
</dbReference>
<dbReference type="InterPro" id="IPR049326">
    <property type="entry name" value="Rhodopsin_dom_fungi"/>
</dbReference>
<keyword evidence="2" id="KW-1133">Transmembrane helix</keyword>
<feature type="compositionally biased region" description="Polar residues" evidence="1">
    <location>
        <begin position="382"/>
        <end position="392"/>
    </location>
</feature>
<evidence type="ECO:0000313" key="5">
    <source>
        <dbReference type="Proteomes" id="UP001345013"/>
    </source>
</evidence>